<evidence type="ECO:0000256" key="5">
    <source>
        <dbReference type="SAM" id="MobiDB-lite"/>
    </source>
</evidence>
<sequence>MAAALGLVVIQVSIGIIMKMAQAGGSYSFSTSGSVSISEFCKLLLSAAFFRRECLKRIADGIRPRTGSVSVKATNSGKEMNASENDDVELAEGSSPLLLEEGEGDDARRKSNDEGSSQSGWDANKKLNVHTFWEYFKGELTKEKAIGFYILALAYTLINNSIFLSYHLADPGTIQLVKTSGTLVTAVIMVTALKTSISNTQWAAVFIQMFGLILTQYKPGSGSAYPSSTYAILVFQVFLSSSSSVYNQHLLKLNANSLHADNMVLYASGAAVNLVCHLIIFFATPNEPAFFQGYGDIRAILVILSNIFIGLAITSVYKYADAVIKCFATAAATGILLYLSPIIFGAELGSFVIVGTLIVFVSSWLYIAFPLPRTPHRATTTPPTMSSNHHFLRYYYAVVVPLTLATVGSVVFMTVLLGRSPTQAPATNKPSATPQEPKVPSPFHDVLAMVRWNSPYPERIPHIRKYDPFFDTVHISIPDQNASAEPAHSWTQDNYAGTFTIYHQVSRMMQMVLAEKPDIKGLMYYHFDSWLDPFGFNSTDWNNMWISYGSPYYRCMKSPDEDSWWGWKENTPLQLAAMDANKVVDQLGIGYQLDPDEWCLGWSDIYYIPRRFFGDYILLAEVFKRFDVFHEVAIPTMMHIIQQTEQKRSKTTSLEIVKDCWGDCCATVKDIKDVLSTRCGHRLDYLNEPVVDAYYKKLDSQAAIMRA</sequence>
<reference evidence="8 9" key="1">
    <citation type="submission" date="2017-06" db="EMBL/GenBank/DDBJ databases">
        <title>Ant-infecting Ophiocordyceps genomes reveal a high diversity of potential behavioral manipulation genes and a possible major role for enterotoxins.</title>
        <authorList>
            <person name="De Bekker C."/>
            <person name="Evans H.C."/>
            <person name="Brachmann A."/>
            <person name="Hughes D.P."/>
        </authorList>
    </citation>
    <scope>NUCLEOTIDE SEQUENCE [LARGE SCALE GENOMIC DNA]</scope>
    <source>
        <strain evidence="8 9">Map64</strain>
    </source>
</reference>
<dbReference type="STRING" id="1399860.A0A2C5YGN8"/>
<feature type="chain" id="PRO_5012586893" description="UDP-galactose transporter" evidence="7">
    <location>
        <begin position="24"/>
        <end position="707"/>
    </location>
</feature>
<evidence type="ECO:0000256" key="1">
    <source>
        <dbReference type="ARBA" id="ARBA00004141"/>
    </source>
</evidence>
<feature type="region of interest" description="Disordered" evidence="5">
    <location>
        <begin position="68"/>
        <end position="120"/>
    </location>
</feature>
<accession>A0A2C5YGN8</accession>
<keyword evidence="7" id="KW-0732">Signal</keyword>
<evidence type="ECO:0000256" key="3">
    <source>
        <dbReference type="ARBA" id="ARBA00022989"/>
    </source>
</evidence>
<evidence type="ECO:0000256" key="4">
    <source>
        <dbReference type="ARBA" id="ARBA00023136"/>
    </source>
</evidence>
<feature type="transmembrane region" description="Helical" evidence="6">
    <location>
        <begin position="350"/>
        <end position="369"/>
    </location>
</feature>
<dbReference type="GO" id="GO:0015165">
    <property type="term" value="F:pyrimidine nucleotide-sugar transmembrane transporter activity"/>
    <property type="evidence" value="ECO:0007669"/>
    <property type="project" value="InterPro"/>
</dbReference>
<dbReference type="AlphaFoldDB" id="A0A2C5YGN8"/>
<gene>
    <name evidence="8" type="ORF">CDD81_6487</name>
</gene>
<evidence type="ECO:0000313" key="9">
    <source>
        <dbReference type="Proteomes" id="UP000226192"/>
    </source>
</evidence>
<feature type="transmembrane region" description="Helical" evidence="6">
    <location>
        <begin position="146"/>
        <end position="168"/>
    </location>
</feature>
<name>A0A2C5YGN8_9HYPO</name>
<dbReference type="Pfam" id="PF04142">
    <property type="entry name" value="Nuc_sug_transp"/>
    <property type="match status" value="1"/>
</dbReference>
<evidence type="ECO:0000256" key="6">
    <source>
        <dbReference type="SAM" id="Phobius"/>
    </source>
</evidence>
<evidence type="ECO:0008006" key="10">
    <source>
        <dbReference type="Google" id="ProtNLM"/>
    </source>
</evidence>
<comment type="subcellular location">
    <subcellularLocation>
        <location evidence="1">Membrane</location>
        <topology evidence="1">Multi-pass membrane protein</topology>
    </subcellularLocation>
</comment>
<dbReference type="GO" id="GO:0000139">
    <property type="term" value="C:Golgi membrane"/>
    <property type="evidence" value="ECO:0007669"/>
    <property type="project" value="InterPro"/>
</dbReference>
<evidence type="ECO:0000256" key="2">
    <source>
        <dbReference type="ARBA" id="ARBA00022692"/>
    </source>
</evidence>
<dbReference type="Proteomes" id="UP000226192">
    <property type="component" value="Unassembled WGS sequence"/>
</dbReference>
<keyword evidence="3 6" id="KW-1133">Transmembrane helix</keyword>
<comment type="caution">
    <text evidence="8">The sequence shown here is derived from an EMBL/GenBank/DDBJ whole genome shotgun (WGS) entry which is preliminary data.</text>
</comment>
<feature type="compositionally biased region" description="Polar residues" evidence="5">
    <location>
        <begin position="68"/>
        <end position="78"/>
    </location>
</feature>
<evidence type="ECO:0000313" key="8">
    <source>
        <dbReference type="EMBL" id="PHH66650.1"/>
    </source>
</evidence>
<organism evidence="8 9">
    <name type="scientific">Ophiocordyceps australis</name>
    <dbReference type="NCBI Taxonomy" id="1399860"/>
    <lineage>
        <taxon>Eukaryota</taxon>
        <taxon>Fungi</taxon>
        <taxon>Dikarya</taxon>
        <taxon>Ascomycota</taxon>
        <taxon>Pezizomycotina</taxon>
        <taxon>Sordariomycetes</taxon>
        <taxon>Hypocreomycetidae</taxon>
        <taxon>Hypocreales</taxon>
        <taxon>Ophiocordycipitaceae</taxon>
        <taxon>Ophiocordyceps</taxon>
    </lineage>
</organism>
<dbReference type="OrthoDB" id="408493at2759"/>
<feature type="signal peptide" evidence="7">
    <location>
        <begin position="1"/>
        <end position="23"/>
    </location>
</feature>
<dbReference type="EMBL" id="NJET01000006">
    <property type="protein sequence ID" value="PHH66650.1"/>
    <property type="molecule type" value="Genomic_DNA"/>
</dbReference>
<keyword evidence="2 6" id="KW-0812">Transmembrane</keyword>
<dbReference type="PANTHER" id="PTHR10231">
    <property type="entry name" value="NUCLEOTIDE-SUGAR TRANSMEMBRANE TRANSPORTER"/>
    <property type="match status" value="1"/>
</dbReference>
<feature type="transmembrane region" description="Helical" evidence="6">
    <location>
        <begin position="263"/>
        <end position="285"/>
    </location>
</feature>
<keyword evidence="9" id="KW-1185">Reference proteome</keyword>
<feature type="transmembrane region" description="Helical" evidence="6">
    <location>
        <begin position="324"/>
        <end position="344"/>
    </location>
</feature>
<evidence type="ECO:0000256" key="7">
    <source>
        <dbReference type="SAM" id="SignalP"/>
    </source>
</evidence>
<protein>
    <recommendedName>
        <fullName evidence="10">UDP-galactose transporter</fullName>
    </recommendedName>
</protein>
<feature type="transmembrane region" description="Helical" evidence="6">
    <location>
        <begin position="297"/>
        <end position="317"/>
    </location>
</feature>
<feature type="transmembrane region" description="Helical" evidence="6">
    <location>
        <begin position="394"/>
        <end position="417"/>
    </location>
</feature>
<keyword evidence="4 6" id="KW-0472">Membrane</keyword>
<dbReference type="InterPro" id="IPR007271">
    <property type="entry name" value="Nuc_sug_transpt"/>
</dbReference>
<proteinExistence type="predicted"/>